<feature type="transmembrane region" description="Helical" evidence="6">
    <location>
        <begin position="93"/>
        <end position="113"/>
    </location>
</feature>
<dbReference type="InterPro" id="IPR036259">
    <property type="entry name" value="MFS_trans_sf"/>
</dbReference>
<feature type="transmembrane region" description="Helical" evidence="6">
    <location>
        <begin position="62"/>
        <end position="81"/>
    </location>
</feature>
<gene>
    <name evidence="8" type="ORF">L0U88_16345</name>
</gene>
<evidence type="ECO:0000256" key="2">
    <source>
        <dbReference type="ARBA" id="ARBA00022448"/>
    </source>
</evidence>
<evidence type="ECO:0000256" key="3">
    <source>
        <dbReference type="ARBA" id="ARBA00022692"/>
    </source>
</evidence>
<organism evidence="8 9">
    <name type="scientific">Flavihumibacter fluminis</name>
    <dbReference type="NCBI Taxonomy" id="2909236"/>
    <lineage>
        <taxon>Bacteria</taxon>
        <taxon>Pseudomonadati</taxon>
        <taxon>Bacteroidota</taxon>
        <taxon>Chitinophagia</taxon>
        <taxon>Chitinophagales</taxon>
        <taxon>Chitinophagaceae</taxon>
        <taxon>Flavihumibacter</taxon>
    </lineage>
</organism>
<comment type="subcellular location">
    <subcellularLocation>
        <location evidence="1">Endomembrane system</location>
        <topology evidence="1">Multi-pass membrane protein</topology>
    </subcellularLocation>
</comment>
<feature type="domain" description="Major facilitator superfamily (MFS) profile" evidence="7">
    <location>
        <begin position="254"/>
        <end position="446"/>
    </location>
</feature>
<dbReference type="PROSITE" id="PS50850">
    <property type="entry name" value="MFS"/>
    <property type="match status" value="1"/>
</dbReference>
<keyword evidence="2" id="KW-0813">Transport</keyword>
<dbReference type="InterPro" id="IPR020846">
    <property type="entry name" value="MFS_dom"/>
</dbReference>
<dbReference type="RefSeq" id="WP_234867211.1">
    <property type="nucleotide sequence ID" value="NZ_JAKEVY010000004.1"/>
</dbReference>
<accession>A0ABS9BMK0</accession>
<dbReference type="Pfam" id="PF11700">
    <property type="entry name" value="ATG22"/>
    <property type="match status" value="1"/>
</dbReference>
<proteinExistence type="predicted"/>
<dbReference type="Proteomes" id="UP001200145">
    <property type="component" value="Unassembled WGS sequence"/>
</dbReference>
<reference evidence="8 9" key="1">
    <citation type="submission" date="2022-01" db="EMBL/GenBank/DDBJ databases">
        <title>Flavihumibacter sp. nov., isolated from sediment of a river.</title>
        <authorList>
            <person name="Liu H."/>
        </authorList>
    </citation>
    <scope>NUCLEOTIDE SEQUENCE [LARGE SCALE GENOMIC DNA]</scope>
    <source>
        <strain evidence="8 9">RY-1</strain>
    </source>
</reference>
<feature type="transmembrane region" description="Helical" evidence="6">
    <location>
        <begin position="200"/>
        <end position="220"/>
    </location>
</feature>
<dbReference type="InterPro" id="IPR050495">
    <property type="entry name" value="ATG22/LtaA_families"/>
</dbReference>
<feature type="transmembrane region" description="Helical" evidence="6">
    <location>
        <begin position="386"/>
        <end position="405"/>
    </location>
</feature>
<sequence length="446" mass="49987">MQTAPKKVINGWAMYDWANSAYNLVITSTIFPAYFVAITSSGNGNGQHKVSFFGREFVNTALMDYALSVVFLLVAFSSPILSSIADYRRNKKVYLRWFSFMGSASCLGLFFFTPERIELGIIFFSIAALGYWASLVFYNSYLPDIAAPEDQDRISAKGFALGYVGSVLLQIICFILILYPGILETLFGFDPKDKTLGPRFSFLLVGIWWFGFAQFTLRVLPLSSKAERKSKKHVLVNGFHELQLVWKQLKQMAVLKRFLLSFFLYNMGVQTVMLVAAGFGKKEIFPNPEDEPKLLVTIILIQLVAIIGAIGLSRLSKKIGNMWVLIIAVSIWILVCIAGYYVQTQTQFYILAACVGLVMGGIQSMSRSTYSKLLPPTQDTTSFFSFYDVTEKIAIVIGIFTFGYLEELTGSMRNSIIALGIFFVLGLIALFYTKKAYDKAHATIHN</sequence>
<evidence type="ECO:0000313" key="9">
    <source>
        <dbReference type="Proteomes" id="UP001200145"/>
    </source>
</evidence>
<feature type="transmembrane region" description="Helical" evidence="6">
    <location>
        <begin position="119"/>
        <end position="138"/>
    </location>
</feature>
<evidence type="ECO:0000256" key="6">
    <source>
        <dbReference type="SAM" id="Phobius"/>
    </source>
</evidence>
<dbReference type="InterPro" id="IPR024671">
    <property type="entry name" value="Atg22-like"/>
</dbReference>
<keyword evidence="9" id="KW-1185">Reference proteome</keyword>
<feature type="transmembrane region" description="Helical" evidence="6">
    <location>
        <begin position="322"/>
        <end position="342"/>
    </location>
</feature>
<feature type="transmembrane region" description="Helical" evidence="6">
    <location>
        <begin position="294"/>
        <end position="315"/>
    </location>
</feature>
<comment type="caution">
    <text evidence="8">The sequence shown here is derived from an EMBL/GenBank/DDBJ whole genome shotgun (WGS) entry which is preliminary data.</text>
</comment>
<feature type="transmembrane region" description="Helical" evidence="6">
    <location>
        <begin position="159"/>
        <end position="180"/>
    </location>
</feature>
<evidence type="ECO:0000259" key="7">
    <source>
        <dbReference type="PROSITE" id="PS50850"/>
    </source>
</evidence>
<feature type="transmembrane region" description="Helical" evidence="6">
    <location>
        <begin position="348"/>
        <end position="365"/>
    </location>
</feature>
<protein>
    <submittedName>
        <fullName evidence="8">MFS transporter</fullName>
    </submittedName>
</protein>
<evidence type="ECO:0000256" key="1">
    <source>
        <dbReference type="ARBA" id="ARBA00004127"/>
    </source>
</evidence>
<dbReference type="Gene3D" id="1.20.1250.20">
    <property type="entry name" value="MFS general substrate transporter like domains"/>
    <property type="match status" value="1"/>
</dbReference>
<evidence type="ECO:0000313" key="8">
    <source>
        <dbReference type="EMBL" id="MCF1716213.1"/>
    </source>
</evidence>
<dbReference type="PANTHER" id="PTHR23519:SF1">
    <property type="entry name" value="AUTOPHAGY-RELATED PROTEIN 22"/>
    <property type="match status" value="1"/>
</dbReference>
<dbReference type="PANTHER" id="PTHR23519">
    <property type="entry name" value="AUTOPHAGY-RELATED PROTEIN 22"/>
    <property type="match status" value="1"/>
</dbReference>
<dbReference type="EMBL" id="JAKEVY010000004">
    <property type="protein sequence ID" value="MCF1716213.1"/>
    <property type="molecule type" value="Genomic_DNA"/>
</dbReference>
<feature type="transmembrane region" description="Helical" evidence="6">
    <location>
        <begin position="21"/>
        <end position="42"/>
    </location>
</feature>
<dbReference type="SUPFAM" id="SSF103473">
    <property type="entry name" value="MFS general substrate transporter"/>
    <property type="match status" value="1"/>
</dbReference>
<feature type="transmembrane region" description="Helical" evidence="6">
    <location>
        <begin position="258"/>
        <end position="279"/>
    </location>
</feature>
<feature type="transmembrane region" description="Helical" evidence="6">
    <location>
        <begin position="411"/>
        <end position="432"/>
    </location>
</feature>
<keyword evidence="3 6" id="KW-0812">Transmembrane</keyword>
<evidence type="ECO:0000256" key="4">
    <source>
        <dbReference type="ARBA" id="ARBA00022989"/>
    </source>
</evidence>
<name>A0ABS9BMK0_9BACT</name>
<keyword evidence="5 6" id="KW-0472">Membrane</keyword>
<evidence type="ECO:0000256" key="5">
    <source>
        <dbReference type="ARBA" id="ARBA00023136"/>
    </source>
</evidence>
<keyword evidence="4 6" id="KW-1133">Transmembrane helix</keyword>